<protein>
    <submittedName>
        <fullName evidence="5">NAD(P)-dependent dehydrogenase, short-chain alcohol dehydrogenase family</fullName>
    </submittedName>
</protein>
<dbReference type="PANTHER" id="PTHR24321:SF8">
    <property type="entry name" value="ESTRADIOL 17-BETA-DEHYDROGENASE 8-RELATED"/>
    <property type="match status" value="1"/>
</dbReference>
<dbReference type="Proteomes" id="UP001205185">
    <property type="component" value="Unassembled WGS sequence"/>
</dbReference>
<evidence type="ECO:0000313" key="5">
    <source>
        <dbReference type="EMBL" id="MCP2269093.1"/>
    </source>
</evidence>
<dbReference type="EMBL" id="JAMTCO010000004">
    <property type="protein sequence ID" value="MCP2269093.1"/>
    <property type="molecule type" value="Genomic_DNA"/>
</dbReference>
<dbReference type="InterPro" id="IPR002347">
    <property type="entry name" value="SDR_fam"/>
</dbReference>
<dbReference type="SMART" id="SM00822">
    <property type="entry name" value="PKS_KR"/>
    <property type="match status" value="1"/>
</dbReference>
<keyword evidence="3" id="KW-0520">NAD</keyword>
<evidence type="ECO:0000256" key="1">
    <source>
        <dbReference type="ARBA" id="ARBA00006484"/>
    </source>
</evidence>
<comment type="caution">
    <text evidence="5">The sequence shown here is derived from an EMBL/GenBank/DDBJ whole genome shotgun (WGS) entry which is preliminary data.</text>
</comment>
<dbReference type="PRINTS" id="PR00080">
    <property type="entry name" value="SDRFAMILY"/>
</dbReference>
<dbReference type="InterPro" id="IPR057326">
    <property type="entry name" value="KR_dom"/>
</dbReference>
<dbReference type="PRINTS" id="PR00081">
    <property type="entry name" value="GDHRDH"/>
</dbReference>
<organism evidence="5 6">
    <name type="scientific">Actinokineospora diospyrosa</name>
    <dbReference type="NCBI Taxonomy" id="103728"/>
    <lineage>
        <taxon>Bacteria</taxon>
        <taxon>Bacillati</taxon>
        <taxon>Actinomycetota</taxon>
        <taxon>Actinomycetes</taxon>
        <taxon>Pseudonocardiales</taxon>
        <taxon>Pseudonocardiaceae</taxon>
        <taxon>Actinokineospora</taxon>
    </lineage>
</organism>
<accession>A0ABT1I8Y9</accession>
<evidence type="ECO:0000256" key="3">
    <source>
        <dbReference type="ARBA" id="ARBA00023027"/>
    </source>
</evidence>
<dbReference type="Gene3D" id="3.40.50.720">
    <property type="entry name" value="NAD(P)-binding Rossmann-like Domain"/>
    <property type="match status" value="1"/>
</dbReference>
<feature type="domain" description="Ketoreductase" evidence="4">
    <location>
        <begin position="8"/>
        <end position="184"/>
    </location>
</feature>
<dbReference type="InterPro" id="IPR036291">
    <property type="entry name" value="NAD(P)-bd_dom_sf"/>
</dbReference>
<evidence type="ECO:0000313" key="6">
    <source>
        <dbReference type="Proteomes" id="UP001205185"/>
    </source>
</evidence>
<sequence length="249" mass="24631">MSDRFAGKVALVTGGAGGIGGAVATALAGQGAKVAVADLDLDAATALAESIGGLPVALDVGDADSVAAAVASTTDELGPIDVLVHTAGIVGGGGPLNGLPVEVFDAVTRVNFRGTFLITQAVANAMIAAGTRGAMVHISSAGAFSPTPGLGHYEATKAGMNALIRSAALELAEHGIRVNAVAPGPVDTPMTNFSAAPPEALAFWTERIPLGRIATPADLVPQVLLFASEDTRHITGTVLAVDGGQLLKG</sequence>
<dbReference type="RefSeq" id="WP_253886113.1">
    <property type="nucleotide sequence ID" value="NZ_BAAAVB010000016.1"/>
</dbReference>
<dbReference type="PANTHER" id="PTHR24321">
    <property type="entry name" value="DEHYDROGENASES, SHORT CHAIN"/>
    <property type="match status" value="1"/>
</dbReference>
<dbReference type="SUPFAM" id="SSF51735">
    <property type="entry name" value="NAD(P)-binding Rossmann-fold domains"/>
    <property type="match status" value="1"/>
</dbReference>
<name>A0ABT1I8Y9_9PSEU</name>
<dbReference type="Pfam" id="PF13561">
    <property type="entry name" value="adh_short_C2"/>
    <property type="match status" value="1"/>
</dbReference>
<gene>
    <name evidence="5" type="ORF">LV75_001581</name>
</gene>
<reference evidence="5 6" key="1">
    <citation type="submission" date="2022-06" db="EMBL/GenBank/DDBJ databases">
        <title>Genomic Encyclopedia of Archaeal and Bacterial Type Strains, Phase II (KMG-II): from individual species to whole genera.</title>
        <authorList>
            <person name="Goeker M."/>
        </authorList>
    </citation>
    <scope>NUCLEOTIDE SEQUENCE [LARGE SCALE GENOMIC DNA]</scope>
    <source>
        <strain evidence="5 6">DSM 44255</strain>
    </source>
</reference>
<evidence type="ECO:0000256" key="2">
    <source>
        <dbReference type="ARBA" id="ARBA00023002"/>
    </source>
</evidence>
<proteinExistence type="inferred from homology"/>
<evidence type="ECO:0000259" key="4">
    <source>
        <dbReference type="SMART" id="SM00822"/>
    </source>
</evidence>
<keyword evidence="6" id="KW-1185">Reference proteome</keyword>
<comment type="similarity">
    <text evidence="1">Belongs to the short-chain dehydrogenases/reductases (SDR) family.</text>
</comment>
<keyword evidence="2" id="KW-0560">Oxidoreductase</keyword>